<evidence type="ECO:0000256" key="4">
    <source>
        <dbReference type="ARBA" id="ARBA00023163"/>
    </source>
</evidence>
<dbReference type="PRINTS" id="PR00039">
    <property type="entry name" value="HTHLYSR"/>
</dbReference>
<dbReference type="Pfam" id="PF00126">
    <property type="entry name" value="HTH_1"/>
    <property type="match status" value="1"/>
</dbReference>
<proteinExistence type="inferred from homology"/>
<dbReference type="PANTHER" id="PTHR30346:SF17">
    <property type="entry name" value="LYSR FAMILY TRANSCRIPTIONAL REGULATOR"/>
    <property type="match status" value="1"/>
</dbReference>
<keyword evidence="7" id="KW-1185">Reference proteome</keyword>
<dbReference type="EMBL" id="BAABLK010000090">
    <property type="protein sequence ID" value="GAA5228823.1"/>
    <property type="molecule type" value="Genomic_DNA"/>
</dbReference>
<dbReference type="Gene3D" id="3.40.190.10">
    <property type="entry name" value="Periplasmic binding protein-like II"/>
    <property type="match status" value="2"/>
</dbReference>
<dbReference type="Pfam" id="PF03466">
    <property type="entry name" value="LysR_substrate"/>
    <property type="match status" value="1"/>
</dbReference>
<evidence type="ECO:0000313" key="7">
    <source>
        <dbReference type="Proteomes" id="UP001501257"/>
    </source>
</evidence>
<dbReference type="InterPro" id="IPR036390">
    <property type="entry name" value="WH_DNA-bd_sf"/>
</dbReference>
<dbReference type="InterPro" id="IPR005119">
    <property type="entry name" value="LysR_subst-bd"/>
</dbReference>
<gene>
    <name evidence="6" type="ORF">GCM10025778_33620</name>
</gene>
<accession>A0ABP9TST4</accession>
<evidence type="ECO:0000256" key="1">
    <source>
        <dbReference type="ARBA" id="ARBA00009437"/>
    </source>
</evidence>
<dbReference type="InterPro" id="IPR036388">
    <property type="entry name" value="WH-like_DNA-bd_sf"/>
</dbReference>
<dbReference type="InterPro" id="IPR000847">
    <property type="entry name" value="LysR_HTH_N"/>
</dbReference>
<evidence type="ECO:0000259" key="5">
    <source>
        <dbReference type="PROSITE" id="PS50931"/>
    </source>
</evidence>
<dbReference type="PANTHER" id="PTHR30346">
    <property type="entry name" value="TRANSCRIPTIONAL DUAL REGULATOR HCAR-RELATED"/>
    <property type="match status" value="1"/>
</dbReference>
<reference evidence="7" key="1">
    <citation type="journal article" date="2019" name="Int. J. Syst. Evol. Microbiol.">
        <title>The Global Catalogue of Microorganisms (GCM) 10K type strain sequencing project: providing services to taxonomists for standard genome sequencing and annotation.</title>
        <authorList>
            <consortium name="The Broad Institute Genomics Platform"/>
            <consortium name="The Broad Institute Genome Sequencing Center for Infectious Disease"/>
            <person name="Wu L."/>
            <person name="Ma J."/>
        </authorList>
    </citation>
    <scope>NUCLEOTIDE SEQUENCE [LARGE SCALE GENOMIC DNA]</scope>
    <source>
        <strain evidence="7">JCM 18952</strain>
    </source>
</reference>
<evidence type="ECO:0000256" key="3">
    <source>
        <dbReference type="ARBA" id="ARBA00023125"/>
    </source>
</evidence>
<evidence type="ECO:0000313" key="6">
    <source>
        <dbReference type="EMBL" id="GAA5228823.1"/>
    </source>
</evidence>
<keyword evidence="3" id="KW-0238">DNA-binding</keyword>
<keyword evidence="4" id="KW-0804">Transcription</keyword>
<feature type="domain" description="HTH lysR-type" evidence="5">
    <location>
        <begin position="1"/>
        <end position="58"/>
    </location>
</feature>
<dbReference type="SUPFAM" id="SSF46785">
    <property type="entry name" value="Winged helix' DNA-binding domain"/>
    <property type="match status" value="1"/>
</dbReference>
<dbReference type="SUPFAM" id="SSF53850">
    <property type="entry name" value="Periplasmic binding protein-like II"/>
    <property type="match status" value="1"/>
</dbReference>
<dbReference type="PROSITE" id="PS50931">
    <property type="entry name" value="HTH_LYSR"/>
    <property type="match status" value="1"/>
</dbReference>
<organism evidence="6 7">
    <name type="scientific">Paeniglutamicibacter antarcticus</name>
    <dbReference type="NCBI Taxonomy" id="494023"/>
    <lineage>
        <taxon>Bacteria</taxon>
        <taxon>Bacillati</taxon>
        <taxon>Actinomycetota</taxon>
        <taxon>Actinomycetes</taxon>
        <taxon>Micrococcales</taxon>
        <taxon>Micrococcaceae</taxon>
        <taxon>Paeniglutamicibacter</taxon>
    </lineage>
</organism>
<protein>
    <submittedName>
        <fullName evidence="6">LysR family transcriptional regulator</fullName>
    </submittedName>
</protein>
<dbReference type="Gene3D" id="1.10.10.10">
    <property type="entry name" value="Winged helix-like DNA-binding domain superfamily/Winged helix DNA-binding domain"/>
    <property type="match status" value="1"/>
</dbReference>
<evidence type="ECO:0000256" key="2">
    <source>
        <dbReference type="ARBA" id="ARBA00023015"/>
    </source>
</evidence>
<comment type="caution">
    <text evidence="6">The sequence shown here is derived from an EMBL/GenBank/DDBJ whole genome shotgun (WGS) entry which is preliminary data.</text>
</comment>
<comment type="similarity">
    <text evidence="1">Belongs to the LysR transcriptional regulatory family.</text>
</comment>
<dbReference type="Proteomes" id="UP001501257">
    <property type="component" value="Unassembled WGS sequence"/>
</dbReference>
<sequence length="308" mass="33836">MEMRHLETLISVAAAGSISAAAIDLRTSQPALSRHIAELERRAGVPLLLRTARGVELTPPGRALRDHALGILGQIDKIPELVRKANTQPQLLRVGMPPGMPHSWFRSSVKIFRGEQPSINFALTEANSNEQWALLQADFIDLALLHNEPREHESRLVLRQEIGVALAPDSELQAETTISLSQLDGKVVMAHESGEVRRQEARLRIASESAGIHVHWVFRKFAQHSVLIAGLADADAVLTTAPSARINFPGWTWRPMENTKTPGQDLTVQTWASWKPSTPPVTAGFVKILAETGSPWLVHGADPHVDDQ</sequence>
<keyword evidence="2" id="KW-0805">Transcription regulation</keyword>
<name>A0ABP9TST4_9MICC</name>